<dbReference type="RefSeq" id="WP_087707220.1">
    <property type="nucleotide sequence ID" value="NZ_MVAG01000081.1"/>
</dbReference>
<reference evidence="2" key="1">
    <citation type="submission" date="2017-02" db="EMBL/GenBank/DDBJ databases">
        <authorList>
            <person name="Tetz G."/>
            <person name="Tetz V."/>
        </authorList>
    </citation>
    <scope>NUCLEOTIDE SEQUENCE [LARGE SCALE GENOMIC DNA]</scope>
    <source>
        <strain evidence="2">VT16-26</strain>
    </source>
</reference>
<accession>A0A202C920</accession>
<dbReference type="Proteomes" id="UP000196355">
    <property type="component" value="Unassembled WGS sequence"/>
</dbReference>
<keyword evidence="2" id="KW-1185">Reference proteome</keyword>
<organism evidence="1 2">
    <name type="scientific">Chryseobacterium mucoviscidosis</name>
    <dbReference type="NCBI Taxonomy" id="1945581"/>
    <lineage>
        <taxon>Bacteria</taxon>
        <taxon>Pseudomonadati</taxon>
        <taxon>Bacteroidota</taxon>
        <taxon>Flavobacteriia</taxon>
        <taxon>Flavobacteriales</taxon>
        <taxon>Weeksellaceae</taxon>
        <taxon>Chryseobacterium group</taxon>
        <taxon>Chryseobacterium</taxon>
    </lineage>
</organism>
<gene>
    <name evidence="1" type="ORF">B0E34_04540</name>
</gene>
<dbReference type="AlphaFoldDB" id="A0A202C920"/>
<dbReference type="EMBL" id="MVAG01000081">
    <property type="protein sequence ID" value="OVE60226.1"/>
    <property type="molecule type" value="Genomic_DNA"/>
</dbReference>
<name>A0A202C920_9FLAO</name>
<proteinExistence type="predicted"/>
<evidence type="ECO:0000313" key="1">
    <source>
        <dbReference type="EMBL" id="OVE60226.1"/>
    </source>
</evidence>
<protein>
    <recommendedName>
        <fullName evidence="3">Glycosyl transferase</fullName>
    </recommendedName>
</protein>
<evidence type="ECO:0008006" key="3">
    <source>
        <dbReference type="Google" id="ProtNLM"/>
    </source>
</evidence>
<comment type="caution">
    <text evidence="1">The sequence shown here is derived from an EMBL/GenBank/DDBJ whole genome shotgun (WGS) entry which is preliminary data.</text>
</comment>
<evidence type="ECO:0000313" key="2">
    <source>
        <dbReference type="Proteomes" id="UP000196355"/>
    </source>
</evidence>
<sequence length="291" mass="34841">MKKIIKIGYLLSYDYEYIFNSLSLVYDYADVIYICFDKDGKTWTGQKLEIPENIFSKIKSLDIQNKISFYSDSFYIPNTPPLDLETRQRNMLAEKMGKGGWHIQIDSDEYPLYFKELCSFLRKHKYLLRNPHKTPANFFVKFITLFRKTENGFLAVTPYQEPCFLITNLPDYFNARYPENPVTYHIDSYIIHQSWARDEDEIYTKIKNWGHTNDFDVDTFYSEWKDVSLDNYSKLENFHPLNPNDWQSLEFIKAKNINDLVATLRRKINPDTIKFPLTLKKRLKLMFKSYF</sequence>